<dbReference type="PANTHER" id="PTHR43591:SF24">
    <property type="entry name" value="2-METHOXY-6-POLYPRENYL-1,4-BENZOQUINOL METHYLASE, MITOCHONDRIAL"/>
    <property type="match status" value="1"/>
</dbReference>
<sequence>MNSHSQQAAARFDEWANSYSEDRISSWFTFYQSMAMSKLKLPERDSFLDVGCGTGWAVREAAKQLKSGKACGIDISPKMIENALAQTRNGQNQTIEFQVANSEEIPYQDQSFSSIICTFSIHHYQNPVRALSEMKRVLKDDGSIVILDSARDVSFPIWLQDRGRRYFEKSHVKYYTTKEMKALVAEAELQLVGEITTVNKFMDHNKVFTGLMLLECSK</sequence>
<feature type="domain" description="Methyltransferase type 11" evidence="1">
    <location>
        <begin position="48"/>
        <end position="146"/>
    </location>
</feature>
<dbReference type="InterPro" id="IPR029063">
    <property type="entry name" value="SAM-dependent_MTases_sf"/>
</dbReference>
<dbReference type="PANTHER" id="PTHR43591">
    <property type="entry name" value="METHYLTRANSFERASE"/>
    <property type="match status" value="1"/>
</dbReference>
<protein>
    <submittedName>
        <fullName evidence="2">Methyltransferase domain-containing protein</fullName>
    </submittedName>
</protein>
<dbReference type="GO" id="GO:0008757">
    <property type="term" value="F:S-adenosylmethionine-dependent methyltransferase activity"/>
    <property type="evidence" value="ECO:0007669"/>
    <property type="project" value="InterPro"/>
</dbReference>
<dbReference type="EMBL" id="CP017708">
    <property type="protein sequence ID" value="AOY80054.1"/>
    <property type="molecule type" value="Genomic_DNA"/>
</dbReference>
<proteinExistence type="predicted"/>
<reference evidence="3" key="1">
    <citation type="submission" date="2016-10" db="EMBL/GenBank/DDBJ databases">
        <title>Comparative genomics uncovers the prolific and rare metabolic potential of the cyanobacterial genus Moorea.</title>
        <authorList>
            <person name="Leao T."/>
            <person name="Castelao G."/>
            <person name="Korobeynikov A."/>
            <person name="Monroe E.A."/>
            <person name="Podell S."/>
            <person name="Glukhov E."/>
            <person name="Allen E."/>
            <person name="Gerwick W.H."/>
            <person name="Gerwick L."/>
        </authorList>
    </citation>
    <scope>NUCLEOTIDE SEQUENCE [LARGE SCALE GENOMIC DNA]</scope>
    <source>
        <strain evidence="3">JHB</strain>
    </source>
</reference>
<organism evidence="2 3">
    <name type="scientific">Moorena producens (strain JHB)</name>
    <dbReference type="NCBI Taxonomy" id="1454205"/>
    <lineage>
        <taxon>Bacteria</taxon>
        <taxon>Bacillati</taxon>
        <taxon>Cyanobacteriota</taxon>
        <taxon>Cyanophyceae</taxon>
        <taxon>Coleofasciculales</taxon>
        <taxon>Coleofasciculaceae</taxon>
        <taxon>Moorena</taxon>
    </lineage>
</organism>
<gene>
    <name evidence="2" type="ORF">BJP36_09055</name>
</gene>
<dbReference type="GO" id="GO:0032259">
    <property type="term" value="P:methylation"/>
    <property type="evidence" value="ECO:0007669"/>
    <property type="project" value="UniProtKB-KW"/>
</dbReference>
<dbReference type="Gene3D" id="3.40.50.150">
    <property type="entry name" value="Vaccinia Virus protein VP39"/>
    <property type="match status" value="1"/>
</dbReference>
<name>A0A1D9FXP3_MOOP1</name>
<keyword evidence="2" id="KW-0489">Methyltransferase</keyword>
<dbReference type="Proteomes" id="UP000176944">
    <property type="component" value="Chromosome"/>
</dbReference>
<dbReference type="InterPro" id="IPR013216">
    <property type="entry name" value="Methyltransf_11"/>
</dbReference>
<evidence type="ECO:0000259" key="1">
    <source>
        <dbReference type="Pfam" id="PF08241"/>
    </source>
</evidence>
<dbReference type="SUPFAM" id="SSF53335">
    <property type="entry name" value="S-adenosyl-L-methionine-dependent methyltransferases"/>
    <property type="match status" value="1"/>
</dbReference>
<evidence type="ECO:0000313" key="3">
    <source>
        <dbReference type="Proteomes" id="UP000176944"/>
    </source>
</evidence>
<dbReference type="AlphaFoldDB" id="A0A1D9FXP3"/>
<dbReference type="CDD" id="cd02440">
    <property type="entry name" value="AdoMet_MTases"/>
    <property type="match status" value="1"/>
</dbReference>
<dbReference type="Pfam" id="PF08241">
    <property type="entry name" value="Methyltransf_11"/>
    <property type="match status" value="1"/>
</dbReference>
<keyword evidence="2" id="KW-0808">Transferase</keyword>
<accession>A0A1D9FXP3</accession>
<evidence type="ECO:0000313" key="2">
    <source>
        <dbReference type="EMBL" id="AOY80054.1"/>
    </source>
</evidence>